<dbReference type="SUPFAM" id="SSF54060">
    <property type="entry name" value="His-Me finger endonucleases"/>
    <property type="match status" value="1"/>
</dbReference>
<feature type="domain" description="DNA/RNA non-specific endonuclease/pyrophosphatase/phosphodiesterase" evidence="5">
    <location>
        <begin position="468"/>
        <end position="698"/>
    </location>
</feature>
<dbReference type="OrthoDB" id="415411at2759"/>
<evidence type="ECO:0000256" key="2">
    <source>
        <dbReference type="ARBA" id="ARBA00023180"/>
    </source>
</evidence>
<proteinExistence type="predicted"/>
<evidence type="ECO:0000256" key="1">
    <source>
        <dbReference type="ARBA" id="ARBA00022801"/>
    </source>
</evidence>
<dbReference type="Gene3D" id="3.40.570.10">
    <property type="entry name" value="Extracellular Endonuclease, subunit A"/>
    <property type="match status" value="1"/>
</dbReference>
<dbReference type="CDD" id="cd16018">
    <property type="entry name" value="Enpp"/>
    <property type="match status" value="1"/>
</dbReference>
<keyword evidence="3" id="KW-1133">Transmembrane helix</keyword>
<dbReference type="PANTHER" id="PTHR10151">
    <property type="entry name" value="ECTONUCLEOTIDE PYROPHOSPHATASE/PHOSPHODIESTERASE"/>
    <property type="match status" value="1"/>
</dbReference>
<dbReference type="InterPro" id="IPR020821">
    <property type="entry name" value="ENPP1-3/EXOG-like_nuc-like"/>
</dbReference>
<dbReference type="FunCoup" id="B3S3W3">
    <property type="interactions" value="280"/>
</dbReference>
<dbReference type="STRING" id="10228.B3S3W3"/>
<dbReference type="InterPro" id="IPR044929">
    <property type="entry name" value="DNA/RNA_non-sp_Endonuclease_sf"/>
</dbReference>
<dbReference type="InterPro" id="IPR017850">
    <property type="entry name" value="Alkaline_phosphatase_core_sf"/>
</dbReference>
<dbReference type="AlphaFoldDB" id="B3S3W3"/>
<gene>
    <name evidence="6" type="ORF">TRIADDRAFT_58868</name>
</gene>
<evidence type="ECO:0000259" key="4">
    <source>
        <dbReference type="SMART" id="SM00477"/>
    </source>
</evidence>
<dbReference type="Pfam" id="PF01223">
    <property type="entry name" value="Endonuclease_NS"/>
    <property type="match status" value="1"/>
</dbReference>
<keyword evidence="3" id="KW-0472">Membrane</keyword>
<dbReference type="CDD" id="cd00091">
    <property type="entry name" value="NUC"/>
    <property type="match status" value="1"/>
</dbReference>
<dbReference type="CTD" id="6756294"/>
<dbReference type="Gene3D" id="3.40.720.10">
    <property type="entry name" value="Alkaline Phosphatase, subunit A"/>
    <property type="match status" value="2"/>
</dbReference>
<evidence type="ECO:0000313" key="6">
    <source>
        <dbReference type="EMBL" id="EDV22538.1"/>
    </source>
</evidence>
<dbReference type="Pfam" id="PF01663">
    <property type="entry name" value="Phosphodiest"/>
    <property type="match status" value="2"/>
</dbReference>
<dbReference type="GO" id="GO:0046872">
    <property type="term" value="F:metal ion binding"/>
    <property type="evidence" value="ECO:0007669"/>
    <property type="project" value="InterPro"/>
</dbReference>
<dbReference type="HOGENOM" id="CLU_012256_0_1_1"/>
<dbReference type="SUPFAM" id="SSF53649">
    <property type="entry name" value="Alkaline phosphatase-like"/>
    <property type="match status" value="2"/>
</dbReference>
<keyword evidence="2" id="KW-0325">Glycoprotein</keyword>
<sequence length="715" mass="80646">MSEKRDKLTGDDTTFRGGNRRNVYVYVIGGIILVAAGFTIGILIGIFTQKAAFQGQQSSGTTAPPPSYVKSICNAKVKPLLLISVDGFRWDYHKRGFSPNLTAFGKATESRGRLPTLCVNQIYNYNLASRGVRADYMQSCFPTKTFPNHYSIVTGLYPAHHGIVANTFFDPQLNDKFYIGAKNSTQSKWWGGEPIWVTARKNNLKAASYFWVGSESEIKGMRKTCCSRMIYLDQFINITTNDIINRGTFGGIRVKGGNATEIAEKLRCKSKFWRVYKKEDMPVRFHYDNNSRIPDVIILPNENWLVRPSYNPRYTFCNGANHGWDNLDTDMRTIFMAAGPGFKKAKVIKPFKNIELYNVMAALLGVKPAKNDGNMGRLNSILTNPVVVTDPNLGEAGKVCRVPTDQMVFDERANCSECVCPYCKATINVPLFNKGLIMTPKEELQSENRNFPWGIPRFRKSMDTCTLYQKHFITGYSNTYRVPIFTGYHLTDVETLRPLSRKDCFRRDIRLNIATQASNCSNYYRSGYNRGHLAPNGGLSFDLEAQGNSFLLSNIAPQKYPFNAGPWLDLEKLSRDWAKIFGGVYIISGSIVKADPKTVWSDPSYWLKGEIGGVVIPTHFYKIIAKCRDSDQVLCNSSVITSSPCKGHLDVIAFVLPHIDSFTPQCQVYHSNLFHHVASVREIEKLTGLNFFPNMPIQLQDMIESDSPTDLWPTY</sequence>
<organism evidence="6 7">
    <name type="scientific">Trichoplax adhaerens</name>
    <name type="common">Trichoplax reptans</name>
    <dbReference type="NCBI Taxonomy" id="10228"/>
    <lineage>
        <taxon>Eukaryota</taxon>
        <taxon>Metazoa</taxon>
        <taxon>Placozoa</taxon>
        <taxon>Uniplacotomia</taxon>
        <taxon>Trichoplacea</taxon>
        <taxon>Trichoplacidae</taxon>
        <taxon>Trichoplax</taxon>
    </lineage>
</organism>
<evidence type="ECO:0008006" key="8">
    <source>
        <dbReference type="Google" id="ProtNLM"/>
    </source>
</evidence>
<evidence type="ECO:0000313" key="7">
    <source>
        <dbReference type="Proteomes" id="UP000009022"/>
    </source>
</evidence>
<protein>
    <recommendedName>
        <fullName evidence="8">Extracellular Endonuclease subunit A domain-containing protein</fullName>
    </recommendedName>
</protein>
<dbReference type="InterPro" id="IPR002591">
    <property type="entry name" value="Phosphodiest/P_Trfase"/>
</dbReference>
<evidence type="ECO:0000259" key="5">
    <source>
        <dbReference type="SMART" id="SM00892"/>
    </source>
</evidence>
<feature type="domain" description="ENPP1-3/EXOG-like endonuclease/phosphodiesterase" evidence="4">
    <location>
        <begin position="469"/>
        <end position="698"/>
    </location>
</feature>
<dbReference type="PANTHER" id="PTHR10151:SF114">
    <property type="entry name" value="ECTONUCLEOTIDE PYROPHOSPHATASE_PHOSPHODIESTERASE C27A7.3"/>
    <property type="match status" value="1"/>
</dbReference>
<dbReference type="InterPro" id="IPR001604">
    <property type="entry name" value="Endo_G_ENPP1-like_dom"/>
</dbReference>
<dbReference type="InterPro" id="IPR044925">
    <property type="entry name" value="His-Me_finger_sf"/>
</dbReference>
<dbReference type="OMA" id="YLPKWAD"/>
<keyword evidence="7" id="KW-1185">Reference proteome</keyword>
<accession>B3S3W3</accession>
<evidence type="ECO:0000256" key="3">
    <source>
        <dbReference type="SAM" id="Phobius"/>
    </source>
</evidence>
<dbReference type="SMART" id="SM00477">
    <property type="entry name" value="NUC"/>
    <property type="match status" value="1"/>
</dbReference>
<dbReference type="InParanoid" id="B3S3W3"/>
<dbReference type="GeneID" id="6756294"/>
<reference evidence="6 7" key="1">
    <citation type="journal article" date="2008" name="Nature">
        <title>The Trichoplax genome and the nature of placozoans.</title>
        <authorList>
            <person name="Srivastava M."/>
            <person name="Begovic E."/>
            <person name="Chapman J."/>
            <person name="Putnam N.H."/>
            <person name="Hellsten U."/>
            <person name="Kawashima T."/>
            <person name="Kuo A."/>
            <person name="Mitros T."/>
            <person name="Salamov A."/>
            <person name="Carpenter M.L."/>
            <person name="Signorovitch A.Y."/>
            <person name="Moreno M.A."/>
            <person name="Kamm K."/>
            <person name="Grimwood J."/>
            <person name="Schmutz J."/>
            <person name="Shapiro H."/>
            <person name="Grigoriev I.V."/>
            <person name="Buss L.W."/>
            <person name="Schierwater B."/>
            <person name="Dellaporta S.L."/>
            <person name="Rokhsar D.S."/>
        </authorList>
    </citation>
    <scope>NUCLEOTIDE SEQUENCE [LARGE SCALE GENOMIC DNA]</scope>
    <source>
        <strain evidence="6 7">Grell-BS-1999</strain>
    </source>
</reference>
<dbReference type="GO" id="GO:0003676">
    <property type="term" value="F:nucleic acid binding"/>
    <property type="evidence" value="ECO:0007669"/>
    <property type="project" value="InterPro"/>
</dbReference>
<dbReference type="eggNOG" id="KOG2645">
    <property type="taxonomic scope" value="Eukaryota"/>
</dbReference>
<dbReference type="Proteomes" id="UP000009022">
    <property type="component" value="Unassembled WGS sequence"/>
</dbReference>
<dbReference type="EMBL" id="DS985249">
    <property type="protein sequence ID" value="EDV22538.1"/>
    <property type="molecule type" value="Genomic_DNA"/>
</dbReference>
<dbReference type="KEGG" id="tad:TRIADDRAFT_58868"/>
<feature type="transmembrane region" description="Helical" evidence="3">
    <location>
        <begin position="23"/>
        <end position="47"/>
    </location>
</feature>
<dbReference type="PhylomeDB" id="B3S3W3"/>
<keyword evidence="1" id="KW-0378">Hydrolase</keyword>
<keyword evidence="3" id="KW-0812">Transmembrane</keyword>
<dbReference type="GO" id="GO:0016787">
    <property type="term" value="F:hydrolase activity"/>
    <property type="evidence" value="ECO:0000318"/>
    <property type="project" value="GO_Central"/>
</dbReference>
<name>B3S3W3_TRIAD</name>
<dbReference type="SMART" id="SM00892">
    <property type="entry name" value="Endonuclease_NS"/>
    <property type="match status" value="1"/>
</dbReference>
<dbReference type="RefSeq" id="XP_002115082.1">
    <property type="nucleotide sequence ID" value="XM_002115046.1"/>
</dbReference>